<feature type="domain" description="DUF4954" evidence="1">
    <location>
        <begin position="41"/>
        <end position="481"/>
    </location>
</feature>
<dbReference type="Pfam" id="PF16314">
    <property type="entry name" value="DUF4954"/>
    <property type="match status" value="1"/>
</dbReference>
<organism evidence="2 3">
    <name type="scientific">Sphingobacterium suaedae</name>
    <dbReference type="NCBI Taxonomy" id="1686402"/>
    <lineage>
        <taxon>Bacteria</taxon>
        <taxon>Pseudomonadati</taxon>
        <taxon>Bacteroidota</taxon>
        <taxon>Sphingobacteriia</taxon>
        <taxon>Sphingobacteriales</taxon>
        <taxon>Sphingobacteriaceae</taxon>
        <taxon>Sphingobacterium</taxon>
    </lineage>
</organism>
<dbReference type="Proteomes" id="UP001597545">
    <property type="component" value="Unassembled WGS sequence"/>
</dbReference>
<comment type="caution">
    <text evidence="2">The sequence shown here is derived from an EMBL/GenBank/DDBJ whole genome shotgun (WGS) entry which is preliminary data.</text>
</comment>
<evidence type="ECO:0000313" key="2">
    <source>
        <dbReference type="EMBL" id="MFD2548938.1"/>
    </source>
</evidence>
<protein>
    <submittedName>
        <fullName evidence="2">DUF4954 family protein</fullName>
    </submittedName>
</protein>
<evidence type="ECO:0000259" key="1">
    <source>
        <dbReference type="Pfam" id="PF16314"/>
    </source>
</evidence>
<name>A0ABW5KKQ5_9SPHI</name>
<gene>
    <name evidence="2" type="ORF">ACFSR5_14910</name>
</gene>
<reference evidence="3" key="1">
    <citation type="journal article" date="2019" name="Int. J. Syst. Evol. Microbiol.">
        <title>The Global Catalogue of Microorganisms (GCM) 10K type strain sequencing project: providing services to taxonomists for standard genome sequencing and annotation.</title>
        <authorList>
            <consortium name="The Broad Institute Genomics Platform"/>
            <consortium name="The Broad Institute Genome Sequencing Center for Infectious Disease"/>
            <person name="Wu L."/>
            <person name="Ma J."/>
        </authorList>
    </citation>
    <scope>NUCLEOTIDE SEQUENCE [LARGE SCALE GENOMIC DNA]</scope>
    <source>
        <strain evidence="3">KCTC 42662</strain>
    </source>
</reference>
<proteinExistence type="predicted"/>
<dbReference type="InterPro" id="IPR032533">
    <property type="entry name" value="DUF4954"/>
</dbReference>
<accession>A0ABW5KKQ5</accession>
<dbReference type="EMBL" id="JBHULR010000007">
    <property type="protein sequence ID" value="MFD2548938.1"/>
    <property type="molecule type" value="Genomic_DNA"/>
</dbReference>
<keyword evidence="3" id="KW-1185">Reference proteome</keyword>
<sequence>MSKIVKEKLSELGYNFIPDRYRRSDDEYIQRNKQFPRGKKFRKLTQDEIKTLILNNNYANNWDDIWVTDKFLPDQIQYSKFYGMVRIGDMENVYLDFRDLRLPCGIYHSTIVSCDFGDTVAIHHVRYMSHFIIGNDVILSNVNEMETSHNAKFGNGILKTGDVEERRIRLELCNENGGRAVLPFDGMQAGDVFLWSRNRQDKMLQQRFQEMTEVQFSEEHGFYSEIGDRSVIKNTHTIKDIKMGTDAYVKGVNKLKNLTINSSEESFTQIGEGCELVNGIIGYGCRIFYGVKAVRFILSSNSQLKYGARLINSFLGDNSTISCCEVLNSLIFPAHEQHHNNSFLCAALVKGQSNMAAGATVGSNHNSRAADGEIVAGRGFWPGLCVSLKHNSRFASYTLIVKGDFLHELDIRFPFCLVSNEVDTNRLVVLPGYWFLYNMYALMRNTSKFQSRDKRKFKNQYIEYDILAPDTVNEMFVALHEIERAVGMAYSTDDLNADDIRRAGRERLLSEEPLNTRDILLDNVEFSKRKVVLAKPREAYHIYIRMIRYYAALQLIETLADTTSYADLDARLQQLDAKRYTFENIGGQLVPSPKLDGLLTDIRSGQMESWKDVHEYYHTWSRDYLDDKFAHAIAALSEISERPVSAWDNQFLRDLLDEALATREWIFSEIAGSRSKDYQNPFKQMVYNSYEEMEEVVGHLADNDFINKERVAAKAFAETIAQLKTKC</sequence>
<dbReference type="RefSeq" id="WP_380905207.1">
    <property type="nucleotide sequence ID" value="NZ_JBHUEG010000006.1"/>
</dbReference>
<evidence type="ECO:0000313" key="3">
    <source>
        <dbReference type="Proteomes" id="UP001597545"/>
    </source>
</evidence>